<feature type="compositionally biased region" description="Basic and acidic residues" evidence="1">
    <location>
        <begin position="174"/>
        <end position="189"/>
    </location>
</feature>
<reference evidence="4 5" key="1">
    <citation type="submission" date="2017-10" db="EMBL/GenBank/DDBJ databases">
        <title>The draft genome sequence of Lewinella marina KCTC 32374.</title>
        <authorList>
            <person name="Wang K."/>
        </authorList>
    </citation>
    <scope>NUCLEOTIDE SEQUENCE [LARGE SCALE GENOMIC DNA]</scope>
    <source>
        <strain evidence="4 5">MKG-38</strain>
    </source>
</reference>
<dbReference type="SUPFAM" id="SSF74653">
    <property type="entry name" value="TolA/TonB C-terminal domain"/>
    <property type="match status" value="1"/>
</dbReference>
<evidence type="ECO:0000313" key="5">
    <source>
        <dbReference type="Proteomes" id="UP000226437"/>
    </source>
</evidence>
<evidence type="ECO:0000259" key="3">
    <source>
        <dbReference type="Pfam" id="PF03544"/>
    </source>
</evidence>
<dbReference type="InterPro" id="IPR037682">
    <property type="entry name" value="TonB_C"/>
</dbReference>
<protein>
    <recommendedName>
        <fullName evidence="3">TonB C-terminal domain-containing protein</fullName>
    </recommendedName>
</protein>
<dbReference type="AlphaFoldDB" id="A0A2G0CHU2"/>
<evidence type="ECO:0000313" key="4">
    <source>
        <dbReference type="EMBL" id="PHK99536.1"/>
    </source>
</evidence>
<dbReference type="Gene3D" id="3.30.1150.10">
    <property type="match status" value="1"/>
</dbReference>
<gene>
    <name evidence="4" type="ORF">CGL56_00315</name>
</gene>
<feature type="transmembrane region" description="Helical" evidence="2">
    <location>
        <begin position="20"/>
        <end position="38"/>
    </location>
</feature>
<accession>A0A2G0CHU2</accession>
<keyword evidence="2" id="KW-0472">Membrane</keyword>
<keyword evidence="5" id="KW-1185">Reference proteome</keyword>
<feature type="compositionally biased region" description="Gly residues" evidence="1">
    <location>
        <begin position="193"/>
        <end position="208"/>
    </location>
</feature>
<dbReference type="GO" id="GO:0055085">
    <property type="term" value="P:transmembrane transport"/>
    <property type="evidence" value="ECO:0007669"/>
    <property type="project" value="InterPro"/>
</dbReference>
<name>A0A2G0CHU2_9BACT</name>
<organism evidence="4 5">
    <name type="scientific">Neolewinella marina</name>
    <dbReference type="NCBI Taxonomy" id="438751"/>
    <lineage>
        <taxon>Bacteria</taxon>
        <taxon>Pseudomonadati</taxon>
        <taxon>Bacteroidota</taxon>
        <taxon>Saprospiria</taxon>
        <taxon>Saprospirales</taxon>
        <taxon>Lewinellaceae</taxon>
        <taxon>Neolewinella</taxon>
    </lineage>
</organism>
<keyword evidence="2" id="KW-1133">Transmembrane helix</keyword>
<dbReference type="EMBL" id="PDLO01000001">
    <property type="protein sequence ID" value="PHK99536.1"/>
    <property type="molecule type" value="Genomic_DNA"/>
</dbReference>
<dbReference type="RefSeq" id="WP_099104514.1">
    <property type="nucleotide sequence ID" value="NZ_JAATJF010000001.1"/>
</dbReference>
<evidence type="ECO:0000256" key="1">
    <source>
        <dbReference type="SAM" id="MobiDB-lite"/>
    </source>
</evidence>
<feature type="region of interest" description="Disordered" evidence="1">
    <location>
        <begin position="63"/>
        <end position="251"/>
    </location>
</feature>
<dbReference type="Pfam" id="PF03544">
    <property type="entry name" value="TonB_C"/>
    <property type="match status" value="1"/>
</dbReference>
<dbReference type="Proteomes" id="UP000226437">
    <property type="component" value="Unassembled WGS sequence"/>
</dbReference>
<feature type="compositionally biased region" description="Basic and acidic residues" evidence="1">
    <location>
        <begin position="120"/>
        <end position="166"/>
    </location>
</feature>
<proteinExistence type="predicted"/>
<feature type="compositionally biased region" description="Pro residues" evidence="1">
    <location>
        <begin position="77"/>
        <end position="98"/>
    </location>
</feature>
<keyword evidence="2" id="KW-0812">Transmembrane</keyword>
<feature type="domain" description="TonB C-terminal" evidence="3">
    <location>
        <begin position="254"/>
        <end position="320"/>
    </location>
</feature>
<evidence type="ECO:0000256" key="2">
    <source>
        <dbReference type="SAM" id="Phobius"/>
    </source>
</evidence>
<sequence length="323" mass="34437">MNRTLTESEIRGDRTGKITAGIGTVLILVLLIWPIFFFQNPPPGQPGILVNLGFVDMGQGEENAAAPVQPEVKEVTPTPPAPADPPPPPPPAADPTPAPQQRDVVVTEDPAEVALRKQKAREEAARQAEQRRQRQEADAEQRRRQQEEAAERRRQQEEAAERRRQQEAAAAAKRAAEEAERRRQAEADALKGQLGGAFGQGSGNGNTGRPGNQGVDDGDPNADRLSGISTGSGRVSGGLGGRGVLASPPVQENSQVSGTVVVEVCVNPDGEITKANYTQNGSSTADPTLVAAATKNARRWRFAANPMAPAEQCGRISYNFKVQ</sequence>
<feature type="compositionally biased region" description="Gly residues" evidence="1">
    <location>
        <begin position="234"/>
        <end position="243"/>
    </location>
</feature>
<comment type="caution">
    <text evidence="4">The sequence shown here is derived from an EMBL/GenBank/DDBJ whole genome shotgun (WGS) entry which is preliminary data.</text>
</comment>
<dbReference type="OrthoDB" id="1496316at2"/>